<accession>A0A481YZE4</accession>
<reference evidence="1" key="1">
    <citation type="journal article" date="2019" name="MBio">
        <title>Virus Genomes from Deep Sea Sediments Expand the Ocean Megavirome and Support Independent Origins of Viral Gigantism.</title>
        <authorList>
            <person name="Backstrom D."/>
            <person name="Yutin N."/>
            <person name="Jorgensen S.L."/>
            <person name="Dharamshi J."/>
            <person name="Homa F."/>
            <person name="Zaremba-Niedwiedzka K."/>
            <person name="Spang A."/>
            <person name="Wolf Y.I."/>
            <person name="Koonin E.V."/>
            <person name="Ettema T.J."/>
        </authorList>
    </citation>
    <scope>NUCLEOTIDE SEQUENCE</scope>
</reference>
<proteinExistence type="predicted"/>
<protein>
    <submittedName>
        <fullName evidence="1">Uncharacterized protein</fullName>
    </submittedName>
</protein>
<name>A0A481YZE4_9VIRU</name>
<evidence type="ECO:0000313" key="1">
    <source>
        <dbReference type="EMBL" id="QBK88578.1"/>
    </source>
</evidence>
<organism evidence="1">
    <name type="scientific">Mimivirus LCMiAC01</name>
    <dbReference type="NCBI Taxonomy" id="2506608"/>
    <lineage>
        <taxon>Viruses</taxon>
        <taxon>Varidnaviria</taxon>
        <taxon>Bamfordvirae</taxon>
        <taxon>Nucleocytoviricota</taxon>
        <taxon>Megaviricetes</taxon>
        <taxon>Imitervirales</taxon>
        <taxon>Mimiviridae</taxon>
        <taxon>Klosneuvirinae</taxon>
    </lineage>
</organism>
<gene>
    <name evidence="1" type="ORF">LCMiAC01_02550</name>
</gene>
<dbReference type="EMBL" id="MK500392">
    <property type="protein sequence ID" value="QBK88578.1"/>
    <property type="molecule type" value="Genomic_DNA"/>
</dbReference>
<sequence>MDDYNKYSNLKQSNDSSFIDPLLQKILHKYHGQFIATINCKLNIQSDYYLNIDELFSSNKKYDIIYANINNDNDAADITNTCGNRTKQLIFHVLKEYDFNNFIRSINYNNTDVYHNGKDNGYYYMVVNTSHA</sequence>